<dbReference type="AlphaFoldDB" id="A0A538TYH2"/>
<comment type="caution">
    <text evidence="2">The sequence shown here is derived from an EMBL/GenBank/DDBJ whole genome shotgun (WGS) entry which is preliminary data.</text>
</comment>
<dbReference type="EMBL" id="VBOY01000005">
    <property type="protein sequence ID" value="TMQ68694.1"/>
    <property type="molecule type" value="Genomic_DNA"/>
</dbReference>
<evidence type="ECO:0000259" key="1">
    <source>
        <dbReference type="Pfam" id="PF01935"/>
    </source>
</evidence>
<accession>A0A538TYH2</accession>
<dbReference type="SUPFAM" id="SSF52540">
    <property type="entry name" value="P-loop containing nucleoside triphosphate hydrolases"/>
    <property type="match status" value="1"/>
</dbReference>
<dbReference type="InterPro" id="IPR027417">
    <property type="entry name" value="P-loop_NTPase"/>
</dbReference>
<feature type="domain" description="Helicase HerA central" evidence="1">
    <location>
        <begin position="181"/>
        <end position="416"/>
    </location>
</feature>
<dbReference type="InterPro" id="IPR002789">
    <property type="entry name" value="HerA_central"/>
</dbReference>
<protein>
    <submittedName>
        <fullName evidence="2">DUF87 domain-containing protein</fullName>
    </submittedName>
</protein>
<organism evidence="2 3">
    <name type="scientific">Eiseniibacteriota bacterium</name>
    <dbReference type="NCBI Taxonomy" id="2212470"/>
    <lineage>
        <taxon>Bacteria</taxon>
        <taxon>Candidatus Eiseniibacteriota</taxon>
    </lineage>
</organism>
<proteinExistence type="predicted"/>
<dbReference type="Pfam" id="PF01935">
    <property type="entry name" value="DUF87"/>
    <property type="match status" value="1"/>
</dbReference>
<evidence type="ECO:0000313" key="2">
    <source>
        <dbReference type="EMBL" id="TMQ68694.1"/>
    </source>
</evidence>
<dbReference type="InterPro" id="IPR008571">
    <property type="entry name" value="HerA-like"/>
</dbReference>
<sequence>MLFADSEVFGTFKGFNERGLEFAAEIVSPYDASMLDRPQLGQFLLIELGSQEEAALGRITRFVPAGLLAGPEGEDYVNTMQRRQSPVPEDLKRQRLKYRVQVKLLGAVRVDSGRIVYVPSQRRLPHLGARVALPSGAVLQELCRLSRGTTDLGDYVLGEFVYGGGGLVLEDPTFRPLDPKLVVTFDVRRLVSRRSVVFARAGYGKSNLMKYLLSELYREAPKTDSGIDVGTLIFDADGEYFWPDRVKGRPGLCDVAHLRERIVVFTNRQPPSSYYESWKVGGVKLDVRDLRPRDVIGIAVAPERQEQQNVLKLKSLTDANWRMLVDLMETKGLQATDTEIGQCLGYQGTQIQNAAAEIGAARSNMFGVVKLLHDPDSPLLGGAIQALRAGLIVVVDISLLSSAAGRMISGLMLRRIFSHNQENFTGGQSVIPVITVLEEAQSVLGRQLEESSPFVEWVKEGRKYDLGAILITQQPGSIAPEILSQADNWFCFHLLSEGDAGTLGKYNSHFSDDVLAHLIAEPIPGNCFMWSAPHQPFVLPVRVRNFEALYKKAVKDDPHEGRLNGLRAQRLGQDLAGALDRLAQRLLAALKDPKIKYVRVPAAMPGGKDGVGIYSGQLYHLIKGIKTEADTQPEDRLKKQLLGRILGEVAVQETRHDGKDYFCAAHEDWTRALGFAPKIKDA</sequence>
<dbReference type="Proteomes" id="UP000316609">
    <property type="component" value="Unassembled WGS sequence"/>
</dbReference>
<evidence type="ECO:0000313" key="3">
    <source>
        <dbReference type="Proteomes" id="UP000316609"/>
    </source>
</evidence>
<dbReference type="PANTHER" id="PTHR42957:SF1">
    <property type="entry name" value="HELICASE MJ1565-RELATED"/>
    <property type="match status" value="1"/>
</dbReference>
<name>A0A538TYH2_UNCEI</name>
<dbReference type="Gene3D" id="3.40.50.300">
    <property type="entry name" value="P-loop containing nucleotide triphosphate hydrolases"/>
    <property type="match status" value="2"/>
</dbReference>
<gene>
    <name evidence="2" type="ORF">E6K78_00200</name>
</gene>
<dbReference type="PANTHER" id="PTHR42957">
    <property type="entry name" value="HELICASE MJ1565-RELATED"/>
    <property type="match status" value="1"/>
</dbReference>
<reference evidence="2 3" key="1">
    <citation type="journal article" date="2019" name="Nat. Microbiol.">
        <title>Mediterranean grassland soil C-N compound turnover is dependent on rainfall and depth, and is mediated by genomically divergent microorganisms.</title>
        <authorList>
            <person name="Diamond S."/>
            <person name="Andeer P.F."/>
            <person name="Li Z."/>
            <person name="Crits-Christoph A."/>
            <person name="Burstein D."/>
            <person name="Anantharaman K."/>
            <person name="Lane K.R."/>
            <person name="Thomas B.C."/>
            <person name="Pan C."/>
            <person name="Northen T.R."/>
            <person name="Banfield J.F."/>
        </authorList>
    </citation>
    <scope>NUCLEOTIDE SEQUENCE [LARGE SCALE GENOMIC DNA]</scope>
    <source>
        <strain evidence="2">WS_8</strain>
    </source>
</reference>